<dbReference type="EC" id="4.2.3.-" evidence="4"/>
<gene>
    <name evidence="6" type="ORF">NLU13_5366</name>
</gene>
<dbReference type="AlphaFoldDB" id="A0AA39GGR5"/>
<dbReference type="PANTHER" id="PTHR35201">
    <property type="entry name" value="TERPENE SYNTHASE"/>
    <property type="match status" value="1"/>
</dbReference>
<dbReference type="Gene3D" id="1.10.600.10">
    <property type="entry name" value="Farnesyl Diphosphate Synthase"/>
    <property type="match status" value="1"/>
</dbReference>
<dbReference type="PANTHER" id="PTHR35201:SF4">
    <property type="entry name" value="BETA-PINACENE SYNTHASE-RELATED"/>
    <property type="match status" value="1"/>
</dbReference>
<proteinExistence type="inferred from homology"/>
<evidence type="ECO:0000313" key="7">
    <source>
        <dbReference type="Proteomes" id="UP001175261"/>
    </source>
</evidence>
<dbReference type="GO" id="GO:0008299">
    <property type="term" value="P:isoprenoid biosynthetic process"/>
    <property type="evidence" value="ECO:0007669"/>
    <property type="project" value="UniProtKB-ARBA"/>
</dbReference>
<dbReference type="Pfam" id="PF19086">
    <property type="entry name" value="Terpene_syn_C_2"/>
    <property type="match status" value="1"/>
</dbReference>
<dbReference type="Proteomes" id="UP001175261">
    <property type="component" value="Unassembled WGS sequence"/>
</dbReference>
<comment type="caution">
    <text evidence="6">The sequence shown here is derived from an EMBL/GenBank/DDBJ whole genome shotgun (WGS) entry which is preliminary data.</text>
</comment>
<evidence type="ECO:0000256" key="4">
    <source>
        <dbReference type="RuleBase" id="RU366034"/>
    </source>
</evidence>
<dbReference type="SFLD" id="SFLDG01020">
    <property type="entry name" value="Terpene_Cyclase_Like_2"/>
    <property type="match status" value="1"/>
</dbReference>
<reference evidence="6" key="1">
    <citation type="submission" date="2022-10" db="EMBL/GenBank/DDBJ databases">
        <title>Determination and structural analysis of whole genome sequence of Sarocladium strictum F4-1.</title>
        <authorList>
            <person name="Hu L."/>
            <person name="Jiang Y."/>
        </authorList>
    </citation>
    <scope>NUCLEOTIDE SEQUENCE</scope>
    <source>
        <strain evidence="6">F4-1</strain>
    </source>
</reference>
<feature type="compositionally biased region" description="Basic and acidic residues" evidence="5">
    <location>
        <begin position="1"/>
        <end position="16"/>
    </location>
</feature>
<dbReference type="InterPro" id="IPR034686">
    <property type="entry name" value="Terpene_cyclase-like_2"/>
</dbReference>
<evidence type="ECO:0000256" key="3">
    <source>
        <dbReference type="ARBA" id="ARBA00022842"/>
    </source>
</evidence>
<dbReference type="GO" id="GO:0010333">
    <property type="term" value="F:terpene synthase activity"/>
    <property type="evidence" value="ECO:0007669"/>
    <property type="project" value="InterPro"/>
</dbReference>
<dbReference type="EMBL" id="JAPDFR010000004">
    <property type="protein sequence ID" value="KAK0387053.1"/>
    <property type="molecule type" value="Genomic_DNA"/>
</dbReference>
<feature type="region of interest" description="Disordered" evidence="5">
    <location>
        <begin position="1"/>
        <end position="45"/>
    </location>
</feature>
<protein>
    <recommendedName>
        <fullName evidence="4">Terpene synthase</fullName>
        <ecNumber evidence="4">4.2.3.-</ecNumber>
    </recommendedName>
</protein>
<dbReference type="SFLD" id="SFLDS00005">
    <property type="entry name" value="Isoprenoid_Synthase_Type_I"/>
    <property type="match status" value="1"/>
</dbReference>
<evidence type="ECO:0000256" key="1">
    <source>
        <dbReference type="ARBA" id="ARBA00001946"/>
    </source>
</evidence>
<evidence type="ECO:0000256" key="5">
    <source>
        <dbReference type="SAM" id="MobiDB-lite"/>
    </source>
</evidence>
<evidence type="ECO:0000256" key="2">
    <source>
        <dbReference type="ARBA" id="ARBA00006333"/>
    </source>
</evidence>
<keyword evidence="4" id="KW-0479">Metal-binding</keyword>
<organism evidence="6 7">
    <name type="scientific">Sarocladium strictum</name>
    <name type="common">Black bundle disease fungus</name>
    <name type="synonym">Acremonium strictum</name>
    <dbReference type="NCBI Taxonomy" id="5046"/>
    <lineage>
        <taxon>Eukaryota</taxon>
        <taxon>Fungi</taxon>
        <taxon>Dikarya</taxon>
        <taxon>Ascomycota</taxon>
        <taxon>Pezizomycotina</taxon>
        <taxon>Sordariomycetes</taxon>
        <taxon>Hypocreomycetidae</taxon>
        <taxon>Hypocreales</taxon>
        <taxon>Sarocladiaceae</taxon>
        <taxon>Sarocladium</taxon>
    </lineage>
</organism>
<dbReference type="InterPro" id="IPR008949">
    <property type="entry name" value="Isoprenoid_synthase_dom_sf"/>
</dbReference>
<accession>A0AA39GGR5</accession>
<dbReference type="SUPFAM" id="SSF48576">
    <property type="entry name" value="Terpenoid synthases"/>
    <property type="match status" value="1"/>
</dbReference>
<comment type="cofactor">
    <cofactor evidence="1 4">
        <name>Mg(2+)</name>
        <dbReference type="ChEBI" id="CHEBI:18420"/>
    </cofactor>
</comment>
<comment type="similarity">
    <text evidence="2 4">Belongs to the terpene synthase family.</text>
</comment>
<keyword evidence="7" id="KW-1185">Reference proteome</keyword>
<sequence length="456" mass="51916">MAQSPHDHHLALDPDLYRSPTPSSKRLSAASRIMRPPSSLSEYNKPKSLDSVLLNASSAGVSRPSSGVITPPSSPRMVTSFEVKPHVPDANHGPTFEIRLPDLFASIMSVKAHFNPNFKQVKPEADLYVARTLRLTPKQAMRNAKADFAFLVAWWAPNADAEALRTLIDWQHWAFPWDDMFDEGEFKDDLAGAAADIIDMTSILDDSYPPIPADTDKPIRYAFQQNWFAIRKRAGPSLQHRYKMYLKHYMLGVLRQVSSRARDPRKITVDEYLNFRRGTIGAMPCFCLVEYAEGIDLPQYVIDHPSIQACQQVAVDLVLMDNDVLSYRKDLIEGEELNLVNILRFSKGLTLQEAIDEIDVMLMDRYKTWYRALVELPSWGHKIDGEVLRYLDGCRNVALGSLIWSFHTGRYFKPHEGELVRREQKLWIAEELLAGIDGRPKKDEVLNKPEIGTAYF</sequence>
<keyword evidence="4" id="KW-0456">Lyase</keyword>
<name>A0AA39GGR5_SARSR</name>
<evidence type="ECO:0000313" key="6">
    <source>
        <dbReference type="EMBL" id="KAK0387053.1"/>
    </source>
</evidence>
<keyword evidence="3 4" id="KW-0460">Magnesium</keyword>
<dbReference type="GO" id="GO:0046872">
    <property type="term" value="F:metal ion binding"/>
    <property type="evidence" value="ECO:0007669"/>
    <property type="project" value="UniProtKB-KW"/>
</dbReference>